<dbReference type="EMBL" id="SGPL01000733">
    <property type="protein sequence ID" value="THH07975.1"/>
    <property type="molecule type" value="Genomic_DNA"/>
</dbReference>
<dbReference type="AlphaFoldDB" id="A0A4S4L943"/>
<dbReference type="Proteomes" id="UP000310158">
    <property type="component" value="Unassembled WGS sequence"/>
</dbReference>
<sequence length="172" mass="18875">MTLAHTPVVFENTDERAQGKLRPITLDVEEPSSAHHKFDSVDSKVGRTVPSMTVMTGDQWGMEGHDSDTDPSPSPTSPDTDDDRMPRGFIPRGPPADPDSGPKGKTPHSTLRKKKALNDSTGSTENDEHATDKSPHKSRDVTDRPQVEGSARKRTKGTVDGYLDRYLEPMAR</sequence>
<accession>A0A4S4L943</accession>
<protein>
    <submittedName>
        <fullName evidence="2">Uncharacterized protein</fullName>
    </submittedName>
</protein>
<name>A0A4S4L943_9AGAM</name>
<evidence type="ECO:0000256" key="1">
    <source>
        <dbReference type="SAM" id="MobiDB-lite"/>
    </source>
</evidence>
<organism evidence="2 3">
    <name type="scientific">Bondarzewia mesenterica</name>
    <dbReference type="NCBI Taxonomy" id="1095465"/>
    <lineage>
        <taxon>Eukaryota</taxon>
        <taxon>Fungi</taxon>
        <taxon>Dikarya</taxon>
        <taxon>Basidiomycota</taxon>
        <taxon>Agaricomycotina</taxon>
        <taxon>Agaricomycetes</taxon>
        <taxon>Russulales</taxon>
        <taxon>Bondarzewiaceae</taxon>
        <taxon>Bondarzewia</taxon>
    </lineage>
</organism>
<keyword evidence="3" id="KW-1185">Reference proteome</keyword>
<gene>
    <name evidence="2" type="ORF">EW146_g9142</name>
</gene>
<feature type="compositionally biased region" description="Basic and acidic residues" evidence="1">
    <location>
        <begin position="32"/>
        <end position="45"/>
    </location>
</feature>
<feature type="compositionally biased region" description="Basic and acidic residues" evidence="1">
    <location>
        <begin position="126"/>
        <end position="146"/>
    </location>
</feature>
<evidence type="ECO:0000313" key="3">
    <source>
        <dbReference type="Proteomes" id="UP000310158"/>
    </source>
</evidence>
<evidence type="ECO:0000313" key="2">
    <source>
        <dbReference type="EMBL" id="THH07975.1"/>
    </source>
</evidence>
<feature type="region of interest" description="Disordered" evidence="1">
    <location>
        <begin position="1"/>
        <end position="172"/>
    </location>
</feature>
<proteinExistence type="predicted"/>
<feature type="compositionally biased region" description="Basic and acidic residues" evidence="1">
    <location>
        <begin position="162"/>
        <end position="172"/>
    </location>
</feature>
<comment type="caution">
    <text evidence="2">The sequence shown here is derived from an EMBL/GenBank/DDBJ whole genome shotgun (WGS) entry which is preliminary data.</text>
</comment>
<reference evidence="2 3" key="1">
    <citation type="submission" date="2019-02" db="EMBL/GenBank/DDBJ databases">
        <title>Genome sequencing of the rare red list fungi Bondarzewia mesenterica.</title>
        <authorList>
            <person name="Buettner E."/>
            <person name="Kellner H."/>
        </authorList>
    </citation>
    <scope>NUCLEOTIDE SEQUENCE [LARGE SCALE GENOMIC DNA]</scope>
    <source>
        <strain evidence="2 3">DSM 108281</strain>
    </source>
</reference>